<dbReference type="InterPro" id="IPR017853">
    <property type="entry name" value="GH"/>
</dbReference>
<proteinExistence type="inferred from homology"/>
<feature type="domain" description="Glycoside hydrolase family 42 N-terminal" evidence="8">
    <location>
        <begin position="10"/>
        <end position="379"/>
    </location>
</feature>
<dbReference type="Pfam" id="PF08532">
    <property type="entry name" value="Glyco_hydro_42M"/>
    <property type="match status" value="1"/>
</dbReference>
<dbReference type="EC" id="3.2.1.23" evidence="3"/>
<dbReference type="InterPro" id="IPR013738">
    <property type="entry name" value="Beta_galactosidase_Trimer"/>
</dbReference>
<feature type="domain" description="Beta-galactosidase trimerisation" evidence="9">
    <location>
        <begin position="392"/>
        <end position="596"/>
    </location>
</feature>
<evidence type="ECO:0000313" key="10">
    <source>
        <dbReference type="EMBL" id="MFC5630342.1"/>
    </source>
</evidence>
<evidence type="ECO:0000256" key="5">
    <source>
        <dbReference type="ARBA" id="ARBA00022801"/>
    </source>
</evidence>
<dbReference type="Proteomes" id="UP001596110">
    <property type="component" value="Unassembled WGS sequence"/>
</dbReference>
<evidence type="ECO:0000256" key="3">
    <source>
        <dbReference type="ARBA" id="ARBA00012756"/>
    </source>
</evidence>
<comment type="catalytic activity">
    <reaction evidence="1">
        <text>Hydrolysis of terminal non-reducing beta-D-galactose residues in beta-D-galactosides.</text>
        <dbReference type="EC" id="3.2.1.23"/>
    </reaction>
</comment>
<reference evidence="11" key="1">
    <citation type="journal article" date="2019" name="Int. J. Syst. Evol. Microbiol.">
        <title>The Global Catalogue of Microorganisms (GCM) 10K type strain sequencing project: providing services to taxonomists for standard genome sequencing and annotation.</title>
        <authorList>
            <consortium name="The Broad Institute Genomics Platform"/>
            <consortium name="The Broad Institute Genome Sequencing Center for Infectious Disease"/>
            <person name="Wu L."/>
            <person name="Ma J."/>
        </authorList>
    </citation>
    <scope>NUCLEOTIDE SEQUENCE [LARGE SCALE GENOMIC DNA]</scope>
    <source>
        <strain evidence="11">DT43</strain>
    </source>
</reference>
<keyword evidence="11" id="KW-1185">Reference proteome</keyword>
<evidence type="ECO:0000256" key="7">
    <source>
        <dbReference type="ARBA" id="ARBA00023295"/>
    </source>
</evidence>
<dbReference type="Gene3D" id="3.20.20.80">
    <property type="entry name" value="Glycosidases"/>
    <property type="match status" value="1"/>
</dbReference>
<evidence type="ECO:0000256" key="2">
    <source>
        <dbReference type="ARBA" id="ARBA00005940"/>
    </source>
</evidence>
<dbReference type="Gene3D" id="3.40.50.880">
    <property type="match status" value="1"/>
</dbReference>
<protein>
    <recommendedName>
        <fullName evidence="3">beta-galactosidase</fullName>
        <ecNumber evidence="3">3.2.1.23</ecNumber>
    </recommendedName>
</protein>
<keyword evidence="7" id="KW-0326">Glycosidase</keyword>
<dbReference type="SUPFAM" id="SSF51445">
    <property type="entry name" value="(Trans)glycosidases"/>
    <property type="match status" value="1"/>
</dbReference>
<dbReference type="PANTHER" id="PTHR36447">
    <property type="entry name" value="BETA-GALACTOSIDASE GANA"/>
    <property type="match status" value="1"/>
</dbReference>
<name>A0ABW0UA04_9STRE</name>
<evidence type="ECO:0000313" key="11">
    <source>
        <dbReference type="Proteomes" id="UP001596110"/>
    </source>
</evidence>
<dbReference type="InterPro" id="IPR003476">
    <property type="entry name" value="Glyco_hydro_42"/>
</dbReference>
<evidence type="ECO:0000256" key="1">
    <source>
        <dbReference type="ARBA" id="ARBA00001412"/>
    </source>
</evidence>
<accession>A0ABW0UA04</accession>
<keyword evidence="6" id="KW-0862">Zinc</keyword>
<evidence type="ECO:0000256" key="6">
    <source>
        <dbReference type="ARBA" id="ARBA00022833"/>
    </source>
</evidence>
<evidence type="ECO:0000259" key="9">
    <source>
        <dbReference type="Pfam" id="PF08532"/>
    </source>
</evidence>
<dbReference type="CDD" id="cd03143">
    <property type="entry name" value="A4_beta-galactosidase_middle_domain"/>
    <property type="match status" value="1"/>
</dbReference>
<sequence length="669" mass="76423">MKEILYGAAYYDEYMPYDRLKKDIAMMLKAGINVVRIAESTWSTYEKEPGKFDFSSVIRVIEAMKEAGIKVIIGTPTYAVPSWLISLDPTVMVERKGSGRAIYGMRQSMDITNKTYLHYAERIIRELMKVSANYDNVIGFQIDNETKAYGTSSKNVQVGFVQYLKKQFHNDIEAMNKAFGFDYWSNRVDSWENFPNVNGTINGSLGAEFEKYQRLLVDDFLQWQADIVSEYARDDQFITQNFDFEWRGYSYGVQPEVNHFKASKAITIAGCDIYHPAQDKLTGLEIAFCGDSTRQLKKTNYLVLETQAQGFSNMMPYRNQLILNAYSHLASGANAVMYWHWHSIHNSAESYWRGLLAHDFAENKTYQEAVVVGNELKRLSSKLVNLKKTNQVALLISNEALTALKWFPIDIKSDFSSTLSYNDIVRAYYRALYSLNIECDIVSVDSDDWQNYEVLVVPSLYVAPDDVYERLSYYVESGGKLLMSFKSAVADEYVTISHEGTPHKLQEVLGLSYNQFASPTGQTLSTSYFENGGVVEGFLEFLQPTTAQILAEYEDSQWYDNVAITVNHFGKGKAVYVGCHVDEKSLMKIIEKIFEDQFNYDLSKYQFPIIVKKGKNDFGKLVTYLLNYSDHTQQVVAEQSGLDLRNGRQILEGQLLSIASWDVIILEEN</sequence>
<dbReference type="Pfam" id="PF02449">
    <property type="entry name" value="Glyco_hydro_42"/>
    <property type="match status" value="1"/>
</dbReference>
<organism evidence="10 11">
    <name type="scientific">Streptococcus caledonicus</name>
    <dbReference type="NCBI Taxonomy" id="2614158"/>
    <lineage>
        <taxon>Bacteria</taxon>
        <taxon>Bacillati</taxon>
        <taxon>Bacillota</taxon>
        <taxon>Bacilli</taxon>
        <taxon>Lactobacillales</taxon>
        <taxon>Streptococcaceae</taxon>
        <taxon>Streptococcus</taxon>
    </lineage>
</organism>
<dbReference type="SUPFAM" id="SSF52317">
    <property type="entry name" value="Class I glutamine amidotransferase-like"/>
    <property type="match status" value="1"/>
</dbReference>
<dbReference type="InterPro" id="IPR029062">
    <property type="entry name" value="Class_I_gatase-like"/>
</dbReference>
<comment type="caution">
    <text evidence="10">The sequence shown here is derived from an EMBL/GenBank/DDBJ whole genome shotgun (WGS) entry which is preliminary data.</text>
</comment>
<keyword evidence="4" id="KW-0479">Metal-binding</keyword>
<dbReference type="RefSeq" id="WP_156806611.1">
    <property type="nucleotide sequence ID" value="NZ_JBHSOJ010000014.1"/>
</dbReference>
<keyword evidence="5" id="KW-0378">Hydrolase</keyword>
<dbReference type="PANTHER" id="PTHR36447:SF2">
    <property type="entry name" value="BETA-GALACTOSIDASE YESZ"/>
    <property type="match status" value="1"/>
</dbReference>
<dbReference type="EMBL" id="JBHSOJ010000014">
    <property type="protein sequence ID" value="MFC5630342.1"/>
    <property type="molecule type" value="Genomic_DNA"/>
</dbReference>
<gene>
    <name evidence="10" type="ORF">ACFPQ3_01730</name>
</gene>
<dbReference type="InterPro" id="IPR013529">
    <property type="entry name" value="Glyco_hydro_42_N"/>
</dbReference>
<evidence type="ECO:0000259" key="8">
    <source>
        <dbReference type="Pfam" id="PF02449"/>
    </source>
</evidence>
<comment type="similarity">
    <text evidence="2">Belongs to the glycosyl hydrolase 42 family.</text>
</comment>
<evidence type="ECO:0000256" key="4">
    <source>
        <dbReference type="ARBA" id="ARBA00022723"/>
    </source>
</evidence>